<evidence type="ECO:0000256" key="4">
    <source>
        <dbReference type="SAM" id="MobiDB-lite"/>
    </source>
</evidence>
<dbReference type="InterPro" id="IPR036534">
    <property type="entry name" value="GAR_dom_sf"/>
</dbReference>
<dbReference type="OrthoDB" id="10017054at2759"/>
<dbReference type="Proteomes" id="UP000269721">
    <property type="component" value="Unassembled WGS sequence"/>
</dbReference>
<evidence type="ECO:0000313" key="7">
    <source>
        <dbReference type="Proteomes" id="UP000269721"/>
    </source>
</evidence>
<dbReference type="EMBL" id="KZ999692">
    <property type="protein sequence ID" value="RKO84828.1"/>
    <property type="molecule type" value="Genomic_DNA"/>
</dbReference>
<dbReference type="Gene3D" id="3.30.920.20">
    <property type="entry name" value="Gas2-like domain"/>
    <property type="match status" value="1"/>
</dbReference>
<dbReference type="SUPFAM" id="SSF143575">
    <property type="entry name" value="GAS2 domain-like"/>
    <property type="match status" value="1"/>
</dbReference>
<sequence>MWIAAARNAAEDLAKAQAEEADHETDFDEVAELEDRLTVFGTTIKTFRDLSEGARKPSAASSYSSQTQNALEECVKQKSDCVTRSWDELLETVDGLRGSRKDREKELRFRDACDEISTLLDRVREIIAAADPGSPAEQDLLRSAEDLLHTEAWPRAIALRQCAAETASSPSVLARYLETQRQIQDQIWEAFDEVEDRRTSVDRETLLKRFETGCARFDLLVEEVSRVVADAAAAVTAASAAAVGVPGGKAPPTDSECEAIALDLDTRFALTSRRVEPLLERIEGVARRVGDGARPVEMAARWKGIVAWKDGVKEELLKRTKARRTVKKSALPTMVRSRTIALATPSSTPPTTPQRSALTIPPPPYPSPTSSPTPSPTPPSRGPVRVYLPSNRYVPTNPHDALDVQIARIVNASPASVRVQPIPGEPGRYRFGEALPRLCFCRLLRDQQVMVRIGGGYQELGAFLVEHATLEHRIPTIRSFGAGEQAGEEHRGTVVELAPGSADPYVLATKKPKQFASAIMASARKDRNAD</sequence>
<dbReference type="Pfam" id="PF02187">
    <property type="entry name" value="GAS2"/>
    <property type="match status" value="1"/>
</dbReference>
<dbReference type="InterPro" id="IPR003108">
    <property type="entry name" value="GAR_dom"/>
</dbReference>
<feature type="region of interest" description="Disordered" evidence="4">
    <location>
        <begin position="338"/>
        <end position="385"/>
    </location>
</feature>
<gene>
    <name evidence="6" type="ORF">BDK51DRAFT_50737</name>
</gene>
<evidence type="ECO:0000313" key="6">
    <source>
        <dbReference type="EMBL" id="RKO84828.1"/>
    </source>
</evidence>
<evidence type="ECO:0000256" key="2">
    <source>
        <dbReference type="ARBA" id="ARBA00022490"/>
    </source>
</evidence>
<dbReference type="AlphaFoldDB" id="A0A4P9W233"/>
<keyword evidence="3" id="KW-0206">Cytoskeleton</keyword>
<reference evidence="7" key="1">
    <citation type="journal article" date="2018" name="Nat. Microbiol.">
        <title>Leveraging single-cell genomics to expand the fungal tree of life.</title>
        <authorList>
            <person name="Ahrendt S.R."/>
            <person name="Quandt C.A."/>
            <person name="Ciobanu D."/>
            <person name="Clum A."/>
            <person name="Salamov A."/>
            <person name="Andreopoulos B."/>
            <person name="Cheng J.F."/>
            <person name="Woyke T."/>
            <person name="Pelin A."/>
            <person name="Henrissat B."/>
            <person name="Reynolds N.K."/>
            <person name="Benny G.L."/>
            <person name="Smith M.E."/>
            <person name="James T.Y."/>
            <person name="Grigoriev I.V."/>
        </authorList>
    </citation>
    <scope>NUCLEOTIDE SEQUENCE [LARGE SCALE GENOMIC DNA]</scope>
</reference>
<evidence type="ECO:0000259" key="5">
    <source>
        <dbReference type="PROSITE" id="PS51460"/>
    </source>
</evidence>
<keyword evidence="2" id="KW-0963">Cytoplasm</keyword>
<dbReference type="SMART" id="SM00243">
    <property type="entry name" value="GAS2"/>
    <property type="match status" value="1"/>
</dbReference>
<feature type="compositionally biased region" description="Pro residues" evidence="4">
    <location>
        <begin position="360"/>
        <end position="381"/>
    </location>
</feature>
<comment type="subcellular location">
    <subcellularLocation>
        <location evidence="1">Cytoplasm</location>
        <location evidence="1">Cytoskeleton</location>
    </subcellularLocation>
</comment>
<dbReference type="PROSITE" id="PS51460">
    <property type="entry name" value="GAR"/>
    <property type="match status" value="1"/>
</dbReference>
<evidence type="ECO:0000256" key="3">
    <source>
        <dbReference type="ARBA" id="ARBA00023212"/>
    </source>
</evidence>
<name>A0A4P9W233_9FUNG</name>
<protein>
    <recommendedName>
        <fullName evidence="5">GAR domain-containing protein</fullName>
    </recommendedName>
</protein>
<evidence type="ECO:0000256" key="1">
    <source>
        <dbReference type="ARBA" id="ARBA00004245"/>
    </source>
</evidence>
<feature type="domain" description="GAR" evidence="5">
    <location>
        <begin position="397"/>
        <end position="471"/>
    </location>
</feature>
<proteinExistence type="predicted"/>
<accession>A0A4P9W233</accession>
<dbReference type="GO" id="GO:0005856">
    <property type="term" value="C:cytoskeleton"/>
    <property type="evidence" value="ECO:0007669"/>
    <property type="project" value="UniProtKB-SubCell"/>
</dbReference>
<dbReference type="GO" id="GO:0008017">
    <property type="term" value="F:microtubule binding"/>
    <property type="evidence" value="ECO:0007669"/>
    <property type="project" value="InterPro"/>
</dbReference>
<organism evidence="6 7">
    <name type="scientific">Blyttiomyces helicus</name>
    <dbReference type="NCBI Taxonomy" id="388810"/>
    <lineage>
        <taxon>Eukaryota</taxon>
        <taxon>Fungi</taxon>
        <taxon>Fungi incertae sedis</taxon>
        <taxon>Chytridiomycota</taxon>
        <taxon>Chytridiomycota incertae sedis</taxon>
        <taxon>Chytridiomycetes</taxon>
        <taxon>Chytridiomycetes incertae sedis</taxon>
        <taxon>Blyttiomyces</taxon>
    </lineage>
</organism>
<keyword evidence="7" id="KW-1185">Reference proteome</keyword>